<keyword evidence="4 11" id="KW-0175">Coiled coil</keyword>
<keyword evidence="5 9" id="KW-0238">DNA-binding</keyword>
<evidence type="ECO:0000256" key="3">
    <source>
        <dbReference type="ARBA" id="ARBA00023015"/>
    </source>
</evidence>
<evidence type="ECO:0000256" key="1">
    <source>
        <dbReference type="ARBA" id="ARBA00004123"/>
    </source>
</evidence>
<dbReference type="Gramene" id="OQU81174">
    <property type="protein sequence ID" value="OQU81174"/>
    <property type="gene ID" value="SORBI_3006G020700"/>
</dbReference>
<dbReference type="Pfam" id="PF00046">
    <property type="entry name" value="Homeodomain"/>
    <property type="match status" value="1"/>
</dbReference>
<dbReference type="CDD" id="cd00086">
    <property type="entry name" value="homeodomain"/>
    <property type="match status" value="1"/>
</dbReference>
<dbReference type="PROSITE" id="PS00027">
    <property type="entry name" value="HOMEOBOX_1"/>
    <property type="match status" value="1"/>
</dbReference>
<organism evidence="15 16">
    <name type="scientific">Sorghum bicolor</name>
    <name type="common">Sorghum</name>
    <name type="synonym">Sorghum vulgare</name>
    <dbReference type="NCBI Taxonomy" id="4558"/>
    <lineage>
        <taxon>Eukaryota</taxon>
        <taxon>Viridiplantae</taxon>
        <taxon>Streptophyta</taxon>
        <taxon>Embryophyta</taxon>
        <taxon>Tracheophyta</taxon>
        <taxon>Spermatophyta</taxon>
        <taxon>Magnoliopsida</taxon>
        <taxon>Liliopsida</taxon>
        <taxon>Poales</taxon>
        <taxon>Poaceae</taxon>
        <taxon>PACMAD clade</taxon>
        <taxon>Panicoideae</taxon>
        <taxon>Andropogonodae</taxon>
        <taxon>Andropogoneae</taxon>
        <taxon>Sorghinae</taxon>
        <taxon>Sorghum</taxon>
    </lineage>
</organism>
<dbReference type="SUPFAM" id="SSF55961">
    <property type="entry name" value="Bet v1-like"/>
    <property type="match status" value="1"/>
</dbReference>
<gene>
    <name evidence="15" type="ORF">SORBI_3006G020700</name>
</gene>
<comment type="subcellular location">
    <subcellularLocation>
        <location evidence="1 9 10">Nucleus</location>
    </subcellularLocation>
</comment>
<dbReference type="SMART" id="SM00234">
    <property type="entry name" value="START"/>
    <property type="match status" value="1"/>
</dbReference>
<evidence type="ECO:0000256" key="12">
    <source>
        <dbReference type="SAM" id="MobiDB-lite"/>
    </source>
</evidence>
<dbReference type="InterPro" id="IPR002913">
    <property type="entry name" value="START_lipid-bd_dom"/>
</dbReference>
<dbReference type="Proteomes" id="UP000000768">
    <property type="component" value="Chromosome 6"/>
</dbReference>
<dbReference type="EMBL" id="CM000765">
    <property type="protein sequence ID" value="KXG25842.1"/>
    <property type="molecule type" value="Genomic_DNA"/>
</dbReference>
<evidence type="ECO:0000259" key="13">
    <source>
        <dbReference type="PROSITE" id="PS50071"/>
    </source>
</evidence>
<dbReference type="SUPFAM" id="SSF46689">
    <property type="entry name" value="Homeodomain-like"/>
    <property type="match status" value="1"/>
</dbReference>
<evidence type="ECO:0000256" key="5">
    <source>
        <dbReference type="ARBA" id="ARBA00023125"/>
    </source>
</evidence>
<reference evidence="15 16" key="1">
    <citation type="journal article" date="2009" name="Nature">
        <title>The Sorghum bicolor genome and the diversification of grasses.</title>
        <authorList>
            <person name="Paterson A.H."/>
            <person name="Bowers J.E."/>
            <person name="Bruggmann R."/>
            <person name="Dubchak I."/>
            <person name="Grimwood J."/>
            <person name="Gundlach H."/>
            <person name="Haberer G."/>
            <person name="Hellsten U."/>
            <person name="Mitros T."/>
            <person name="Poliakov A."/>
            <person name="Schmutz J."/>
            <person name="Spannagl M."/>
            <person name="Tang H."/>
            <person name="Wang X."/>
            <person name="Wicker T."/>
            <person name="Bharti A.K."/>
            <person name="Chapman J."/>
            <person name="Feltus F.A."/>
            <person name="Gowik U."/>
            <person name="Grigoriev I.V."/>
            <person name="Lyons E."/>
            <person name="Maher C.A."/>
            <person name="Martis M."/>
            <person name="Narechania A."/>
            <person name="Otillar R.P."/>
            <person name="Penning B.W."/>
            <person name="Salamov A.A."/>
            <person name="Wang Y."/>
            <person name="Zhang L."/>
            <person name="Carpita N.C."/>
            <person name="Freeling M."/>
            <person name="Gingle A.R."/>
            <person name="Hash C.T."/>
            <person name="Keller B."/>
            <person name="Klein P."/>
            <person name="Kresovich S."/>
            <person name="McCann M.C."/>
            <person name="Ming R."/>
            <person name="Peterson D.G."/>
            <person name="Mehboob-ur-Rahman"/>
            <person name="Ware D."/>
            <person name="Westhoff P."/>
            <person name="Mayer K.F."/>
            <person name="Messing J."/>
            <person name="Rokhsar D.S."/>
        </authorList>
    </citation>
    <scope>NUCLEOTIDE SEQUENCE [LARGE SCALE GENOMIC DNA]</scope>
    <source>
        <strain evidence="16">cv. BTx623</strain>
    </source>
</reference>
<feature type="domain" description="START" evidence="14">
    <location>
        <begin position="211"/>
        <end position="448"/>
    </location>
</feature>
<accession>A0A1B6PJJ0</accession>
<dbReference type="PROSITE" id="PS50848">
    <property type="entry name" value="START"/>
    <property type="match status" value="1"/>
</dbReference>
<evidence type="ECO:0000256" key="7">
    <source>
        <dbReference type="ARBA" id="ARBA00023163"/>
    </source>
</evidence>
<dbReference type="AlphaFoldDB" id="A0A1B6PJJ0"/>
<evidence type="ECO:0000256" key="4">
    <source>
        <dbReference type="ARBA" id="ARBA00023054"/>
    </source>
</evidence>
<keyword evidence="8 9" id="KW-0539">Nucleus</keyword>
<dbReference type="GO" id="GO:0008289">
    <property type="term" value="F:lipid binding"/>
    <property type="evidence" value="ECO:0007669"/>
    <property type="project" value="InterPro"/>
</dbReference>
<keyword evidence="3" id="KW-0805">Transcription regulation</keyword>
<feature type="region of interest" description="Disordered" evidence="12">
    <location>
        <begin position="36"/>
        <end position="59"/>
    </location>
</feature>
<evidence type="ECO:0000256" key="8">
    <source>
        <dbReference type="ARBA" id="ARBA00023242"/>
    </source>
</evidence>
<dbReference type="Pfam" id="PF01852">
    <property type="entry name" value="START"/>
    <property type="match status" value="1"/>
</dbReference>
<keyword evidence="6 9" id="KW-0371">Homeobox</keyword>
<keyword evidence="7" id="KW-0804">Transcription</keyword>
<evidence type="ECO:0000256" key="11">
    <source>
        <dbReference type="SAM" id="Coils"/>
    </source>
</evidence>
<reference evidence="15" key="2">
    <citation type="submission" date="2017-02" db="EMBL/GenBank/DDBJ databases">
        <title>WGS assembly of Sorghum bicolor.</title>
        <authorList>
            <person name="Paterson A."/>
            <person name="Mullet J."/>
            <person name="Bowers J."/>
            <person name="Bruggmann R."/>
            <person name="Dubchak I."/>
            <person name="Grimwood J."/>
            <person name="Gundlach H."/>
            <person name="Haberer G."/>
            <person name="Hellsten U."/>
            <person name="Mitros T."/>
            <person name="Poliakov A."/>
            <person name="Schmutz J."/>
            <person name="Spannagl M."/>
            <person name="Tang H."/>
            <person name="Wang X."/>
            <person name="Wicker T."/>
            <person name="Bharti A."/>
            <person name="Chapman J."/>
            <person name="Feltus F."/>
            <person name="Gowik U."/>
            <person name="Grigoriev I."/>
            <person name="Lyons E."/>
            <person name="Maher C."/>
            <person name="Martis M."/>
            <person name="Narechania A."/>
            <person name="Otillar R."/>
            <person name="Penning B."/>
            <person name="Salamov A."/>
            <person name="Wang Y."/>
            <person name="Zhang L."/>
            <person name="Carpita N."/>
            <person name="Freeling M."/>
            <person name="Gingle A."/>
            <person name="Hash C."/>
            <person name="Keller B."/>
            <person name="Klein P."/>
            <person name="Kresovich S."/>
            <person name="Mccann M."/>
            <person name="Ming R."/>
            <person name="Peterson D."/>
            <person name="Rahman M."/>
            <person name="Ware D."/>
            <person name="Westhoff P."/>
            <person name="Mayer K."/>
            <person name="Messing J."/>
            <person name="Sims D."/>
            <person name="Jenkins J."/>
            <person name="Shu S."/>
            <person name="Rokhsar D."/>
        </authorList>
    </citation>
    <scope>NUCLEOTIDE SEQUENCE</scope>
</reference>
<dbReference type="eggNOG" id="ENOG502QUAY">
    <property type="taxonomic scope" value="Eukaryota"/>
</dbReference>
<evidence type="ECO:0000256" key="2">
    <source>
        <dbReference type="ARBA" id="ARBA00006789"/>
    </source>
</evidence>
<feature type="compositionally biased region" description="Basic and acidic residues" evidence="12">
    <location>
        <begin position="36"/>
        <end position="49"/>
    </location>
</feature>
<proteinExistence type="inferred from homology"/>
<dbReference type="PROSITE" id="PS50071">
    <property type="entry name" value="HOMEOBOX_2"/>
    <property type="match status" value="1"/>
</dbReference>
<evidence type="ECO:0000256" key="9">
    <source>
        <dbReference type="PROSITE-ProRule" id="PRU00108"/>
    </source>
</evidence>
<dbReference type="InterPro" id="IPR042160">
    <property type="entry name" value="HD-Zip_IV"/>
</dbReference>
<dbReference type="PANTHER" id="PTHR45654:SF37">
    <property type="entry name" value="HOMEODOMAIN LEUCINE ZIPPER FAMILY IV PROTEIN"/>
    <property type="match status" value="1"/>
</dbReference>
<dbReference type="GO" id="GO:0003677">
    <property type="term" value="F:DNA binding"/>
    <property type="evidence" value="ECO:0007669"/>
    <property type="project" value="UniProtKB-UniRule"/>
</dbReference>
<dbReference type="PANTHER" id="PTHR45654">
    <property type="entry name" value="HOMEOBOX-LEUCINE ZIPPER PROTEIN MERISTEM L1"/>
    <property type="match status" value="1"/>
</dbReference>
<dbReference type="InterPro" id="IPR001356">
    <property type="entry name" value="HD"/>
</dbReference>
<dbReference type="InterPro" id="IPR057993">
    <property type="entry name" value="HD-Zip_IV_C"/>
</dbReference>
<dbReference type="CDD" id="cd08875">
    <property type="entry name" value="START_ArGLABRA2_like"/>
    <property type="match status" value="1"/>
</dbReference>
<dbReference type="Gene3D" id="1.10.10.60">
    <property type="entry name" value="Homeodomain-like"/>
    <property type="match status" value="1"/>
</dbReference>
<protein>
    <submittedName>
        <fullName evidence="15">Uncharacterized protein</fullName>
    </submittedName>
</protein>
<name>A0A1B6PJJ0_SORBI</name>
<feature type="coiled-coil region" evidence="11">
    <location>
        <begin position="112"/>
        <end position="179"/>
    </location>
</feature>
<dbReference type="STRING" id="4558.A0A1B6PJJ0"/>
<reference evidence="16" key="3">
    <citation type="journal article" date="2018" name="Plant J.">
        <title>The Sorghum bicolor reference genome: improved assembly, gene annotations, a transcriptome atlas, and signatures of genome organization.</title>
        <authorList>
            <person name="McCormick R.F."/>
            <person name="Truong S.K."/>
            <person name="Sreedasyam A."/>
            <person name="Jenkins J."/>
            <person name="Shu S."/>
            <person name="Sims D."/>
            <person name="Kennedy M."/>
            <person name="Amirebrahimi M."/>
            <person name="Weers B.D."/>
            <person name="McKinley B."/>
            <person name="Mattison A."/>
            <person name="Morishige D.T."/>
            <person name="Grimwood J."/>
            <person name="Schmutz J."/>
            <person name="Mullet J.E."/>
        </authorList>
    </citation>
    <scope>NUCLEOTIDE SEQUENCE [LARGE SCALE GENOMIC DNA]</scope>
    <source>
        <strain evidence="16">cv. BTx623</strain>
    </source>
</reference>
<dbReference type="SMART" id="SM00389">
    <property type="entry name" value="HOX"/>
    <property type="match status" value="1"/>
</dbReference>
<dbReference type="Gramene" id="KXG25842">
    <property type="protein sequence ID" value="KXG25842"/>
    <property type="gene ID" value="SORBI_3006G020700"/>
</dbReference>
<evidence type="ECO:0000313" key="16">
    <source>
        <dbReference type="Proteomes" id="UP000000768"/>
    </source>
</evidence>
<evidence type="ECO:0000256" key="6">
    <source>
        <dbReference type="ARBA" id="ARBA00023155"/>
    </source>
</evidence>
<comment type="similarity">
    <text evidence="2">Belongs to the HD-ZIP homeobox family. Class IV subfamily.</text>
</comment>
<feature type="DNA-binding region" description="Homeobox" evidence="9">
    <location>
        <begin position="55"/>
        <end position="114"/>
    </location>
</feature>
<keyword evidence="16" id="KW-1185">Reference proteome</keyword>
<dbReference type="GO" id="GO:0005634">
    <property type="term" value="C:nucleus"/>
    <property type="evidence" value="ECO:0007669"/>
    <property type="project" value="UniProtKB-SubCell"/>
</dbReference>
<dbReference type="GO" id="GO:0000981">
    <property type="term" value="F:DNA-binding transcription factor activity, RNA polymerase II-specific"/>
    <property type="evidence" value="ECO:0007669"/>
    <property type="project" value="InterPro"/>
</dbReference>
<evidence type="ECO:0000256" key="10">
    <source>
        <dbReference type="RuleBase" id="RU000682"/>
    </source>
</evidence>
<dbReference type="OMA" id="WINHMEE"/>
<evidence type="ECO:0000259" key="14">
    <source>
        <dbReference type="PROSITE" id="PS50848"/>
    </source>
</evidence>
<dbReference type="EMBL" id="CM000765">
    <property type="protein sequence ID" value="OQU81174.1"/>
    <property type="molecule type" value="Genomic_DNA"/>
</dbReference>
<evidence type="ECO:0000313" key="15">
    <source>
        <dbReference type="EMBL" id="KXG25842.1"/>
    </source>
</evidence>
<feature type="domain" description="Homeobox" evidence="13">
    <location>
        <begin position="53"/>
        <end position="113"/>
    </location>
</feature>
<dbReference type="InterPro" id="IPR017970">
    <property type="entry name" value="Homeobox_CS"/>
</dbReference>
<dbReference type="Pfam" id="PF25797">
    <property type="entry name" value="PDF2_C"/>
    <property type="match status" value="1"/>
</dbReference>
<dbReference type="InterPro" id="IPR009057">
    <property type="entry name" value="Homeodomain-like_sf"/>
</dbReference>
<dbReference type="InParanoid" id="A0A1B6PJJ0"/>
<sequence length="738" mass="80750">MENERQQNNKGDDELIYLPLDVEEYDMDALMGEEDHLNNDKATGGEEHNINNGSSSKRSKRFNVEQLQQLESSFQECTHPDDAMRRELAARVGIETRQVKFWFQNRRTQTKVKSYATENNKFRQQNADLLAENMELHKELTCSRCRDPTAEKWQLLDENAKLKEMCQRANADLTKLIQAADRPPSVTPEDLALVTSMNPLSSNVGNSSSSTNNLQVTLLSYAECAIKEFDILARNGPPLWLPIIGGNMLNIQEYTRLRFPRLHGICPQGFVVEATRDTALVRGTASDLLGILTNVPRWFETFPGIVAAVRDYHNVSSGIFGSGNGLIQEINVDLSVESPCPPLRSMKFLRISMQTANGDFAVVDVSINGVHEQEAGSKNKHTSCRLLPSGCLIQDMGDGHCQVTWIVHAEYNETIVPPIFRQFFGSGQAFGASRWLASLKRHCEYKAVMHSSQVPTGGGLGVVTISALGRWNLLDLAQRMMAIFYKTTSAMATVEPGTIVTMFGGRRGSAGEMVEPAVRMVLGNYYLGAMNGEPTFIKVLSATTTVWLPGTPPEHVFNYLCNGQRRGEWDTFVCAGAVQELSSIATCPDLHGNVVSILHPNVTNAANNTALLLQQESIDVSCALVVFSLVEKTMIHSIMGGGHSTSSFVLLPSGFAILPDGHGRPHHAAANSSSSALAGPNNRTPPGCLLTAAYQVQVSFNNLGHPDVQGTFEDAGMRICQAIKKIMAAVGTDLVVPA</sequence>